<dbReference type="AlphaFoldDB" id="A0A9P7QZ89"/>
<proteinExistence type="predicted"/>
<evidence type="ECO:0000313" key="1">
    <source>
        <dbReference type="EMBL" id="KAG7044328.1"/>
    </source>
</evidence>
<organism evidence="1 2">
    <name type="scientific">Colletotrichum scovillei</name>
    <dbReference type="NCBI Taxonomy" id="1209932"/>
    <lineage>
        <taxon>Eukaryota</taxon>
        <taxon>Fungi</taxon>
        <taxon>Dikarya</taxon>
        <taxon>Ascomycota</taxon>
        <taxon>Pezizomycotina</taxon>
        <taxon>Sordariomycetes</taxon>
        <taxon>Hypocreomycetidae</taxon>
        <taxon>Glomerellales</taxon>
        <taxon>Glomerellaceae</taxon>
        <taxon>Colletotrichum</taxon>
        <taxon>Colletotrichum acutatum species complex</taxon>
    </lineage>
</organism>
<protein>
    <submittedName>
        <fullName evidence="1">Uncharacterized protein</fullName>
    </submittedName>
</protein>
<evidence type="ECO:0000313" key="2">
    <source>
        <dbReference type="Proteomes" id="UP000699042"/>
    </source>
</evidence>
<keyword evidence="2" id="KW-1185">Reference proteome</keyword>
<feature type="non-terminal residue" evidence="1">
    <location>
        <position position="60"/>
    </location>
</feature>
<name>A0A9P7QZ89_9PEZI</name>
<sequence length="60" mass="7244">MITKEDFSLGRFQRIVDAWWCHRGHYWADKRRNFKLLVEGSPPLLCITQRLFMRSLCGMK</sequence>
<reference evidence="1" key="1">
    <citation type="submission" date="2021-05" db="EMBL/GenBank/DDBJ databases">
        <title>Comparative genomics of three Colletotrichum scovillei strains and genetic complementation revealed genes involved fungal growth and virulence on chili pepper.</title>
        <authorList>
            <person name="Hsieh D.-K."/>
            <person name="Chuang S.-C."/>
            <person name="Chen C.-Y."/>
            <person name="Chao Y.-T."/>
            <person name="Lu M.-Y.J."/>
            <person name="Lee M.-H."/>
            <person name="Shih M.-C."/>
        </authorList>
    </citation>
    <scope>NUCLEOTIDE SEQUENCE</scope>
    <source>
        <strain evidence="1">Coll-153</strain>
    </source>
</reference>
<gene>
    <name evidence="1" type="ORF">JMJ77_003791</name>
</gene>
<dbReference type="EMBL" id="JAESDN010000010">
    <property type="protein sequence ID" value="KAG7044328.1"/>
    <property type="molecule type" value="Genomic_DNA"/>
</dbReference>
<comment type="caution">
    <text evidence="1">The sequence shown here is derived from an EMBL/GenBank/DDBJ whole genome shotgun (WGS) entry which is preliminary data.</text>
</comment>
<dbReference type="Proteomes" id="UP000699042">
    <property type="component" value="Unassembled WGS sequence"/>
</dbReference>
<accession>A0A9P7QZ89</accession>